<dbReference type="GO" id="GO:0008146">
    <property type="term" value="F:sulfotransferase activity"/>
    <property type="evidence" value="ECO:0007669"/>
    <property type="project" value="InterPro"/>
</dbReference>
<dbReference type="AlphaFoldDB" id="A0A9Q1CNM0"/>
<comment type="caution">
    <text evidence="10">The sequence shown here is derived from an EMBL/GenBank/DDBJ whole genome shotgun (WGS) entry which is preliminary data.</text>
</comment>
<evidence type="ECO:0000256" key="3">
    <source>
        <dbReference type="ARBA" id="ARBA00022679"/>
    </source>
</evidence>
<name>A0A9Q1CNM0_HOLLE</name>
<keyword evidence="7" id="KW-0472">Membrane</keyword>
<organism evidence="10 11">
    <name type="scientific">Holothuria leucospilota</name>
    <name type="common">Black long sea cucumber</name>
    <name type="synonym">Mertensiothuria leucospilota</name>
    <dbReference type="NCBI Taxonomy" id="206669"/>
    <lineage>
        <taxon>Eukaryota</taxon>
        <taxon>Metazoa</taxon>
        <taxon>Echinodermata</taxon>
        <taxon>Eleutherozoa</taxon>
        <taxon>Echinozoa</taxon>
        <taxon>Holothuroidea</taxon>
        <taxon>Aspidochirotacea</taxon>
        <taxon>Aspidochirotida</taxon>
        <taxon>Holothuriidae</taxon>
        <taxon>Holothuria</taxon>
    </lineage>
</organism>
<evidence type="ECO:0000313" key="10">
    <source>
        <dbReference type="EMBL" id="KAJ8048216.1"/>
    </source>
</evidence>
<dbReference type="Proteomes" id="UP001152320">
    <property type="component" value="Chromosome 1"/>
</dbReference>
<dbReference type="EC" id="2.8.2.-" evidence="9"/>
<evidence type="ECO:0000256" key="7">
    <source>
        <dbReference type="ARBA" id="ARBA00023136"/>
    </source>
</evidence>
<evidence type="ECO:0000256" key="6">
    <source>
        <dbReference type="ARBA" id="ARBA00023034"/>
    </source>
</evidence>
<dbReference type="GO" id="GO:0016051">
    <property type="term" value="P:carbohydrate biosynthetic process"/>
    <property type="evidence" value="ECO:0007669"/>
    <property type="project" value="InterPro"/>
</dbReference>
<evidence type="ECO:0000313" key="11">
    <source>
        <dbReference type="Proteomes" id="UP001152320"/>
    </source>
</evidence>
<dbReference type="InterPro" id="IPR005331">
    <property type="entry name" value="Sulfotransferase"/>
</dbReference>
<keyword evidence="9" id="KW-0119">Carbohydrate metabolism</keyword>
<dbReference type="InterPro" id="IPR027417">
    <property type="entry name" value="P-loop_NTPase"/>
</dbReference>
<keyword evidence="4" id="KW-0812">Transmembrane</keyword>
<proteinExistence type="inferred from homology"/>
<evidence type="ECO:0000256" key="8">
    <source>
        <dbReference type="ARBA" id="ARBA00023180"/>
    </source>
</evidence>
<keyword evidence="5" id="KW-1133">Transmembrane helix</keyword>
<dbReference type="OrthoDB" id="2019940at2759"/>
<evidence type="ECO:0000256" key="9">
    <source>
        <dbReference type="RuleBase" id="RU364020"/>
    </source>
</evidence>
<comment type="subcellular location">
    <subcellularLocation>
        <location evidence="1 9">Golgi apparatus membrane</location>
        <topology evidence="1 9">Single-pass type II membrane protein</topology>
    </subcellularLocation>
</comment>
<dbReference type="InterPro" id="IPR018011">
    <property type="entry name" value="Carb_sulfotrans_8-10"/>
</dbReference>
<protein>
    <recommendedName>
        <fullName evidence="9">Carbohydrate sulfotransferase</fullName>
        <ecNumber evidence="9">2.8.2.-</ecNumber>
    </recommendedName>
</protein>
<keyword evidence="8 9" id="KW-0325">Glycoprotein</keyword>
<gene>
    <name evidence="10" type="ORF">HOLleu_00442</name>
</gene>
<keyword evidence="3 9" id="KW-0808">Transferase</keyword>
<evidence type="ECO:0000256" key="1">
    <source>
        <dbReference type="ARBA" id="ARBA00004323"/>
    </source>
</evidence>
<evidence type="ECO:0000256" key="5">
    <source>
        <dbReference type="ARBA" id="ARBA00022989"/>
    </source>
</evidence>
<dbReference type="EMBL" id="JAIZAY010000001">
    <property type="protein sequence ID" value="KAJ8048216.1"/>
    <property type="molecule type" value="Genomic_DNA"/>
</dbReference>
<dbReference type="PANTHER" id="PTHR12137">
    <property type="entry name" value="CARBOHYDRATE SULFOTRANSFERASE"/>
    <property type="match status" value="1"/>
</dbReference>
<dbReference type="PANTHER" id="PTHR12137:SF54">
    <property type="entry name" value="CARBOHYDRATE SULFOTRANSFERASE"/>
    <property type="match status" value="1"/>
</dbReference>
<reference evidence="10" key="1">
    <citation type="submission" date="2021-10" db="EMBL/GenBank/DDBJ databases">
        <title>Tropical sea cucumber genome reveals ecological adaptation and Cuvierian tubules defense mechanism.</title>
        <authorList>
            <person name="Chen T."/>
        </authorList>
    </citation>
    <scope>NUCLEOTIDE SEQUENCE</scope>
    <source>
        <strain evidence="10">Nanhai2018</strain>
        <tissue evidence="10">Muscle</tissue>
    </source>
</reference>
<comment type="similarity">
    <text evidence="2 9">Belongs to the sulfotransferase 2 family.</text>
</comment>
<dbReference type="GO" id="GO:0000139">
    <property type="term" value="C:Golgi membrane"/>
    <property type="evidence" value="ECO:0007669"/>
    <property type="project" value="UniProtKB-SubCell"/>
</dbReference>
<sequence length="319" mass="37571">MDDVSFSTEALTTARKESSTLKAVQSEERNETKFKFVSRNSIEEEQKIRKNRINGVCQKEPELQGNLFYRDTFAHMYVIDKYKLLFCYIPKVGCSNWKRVLMVLSGRKKTIENITSHEAHAHNGLRLFRRLNNWQQKYALKNYRKVMFVREPFARILSAYKNKYGDLEVYRNAPPNFHIYATRIIRKYRENPSSDALLTGENITFAEFVEYLTDQRERPNFDRHWKEMYKLCSPCNVKYDFIGKLENLEEEANYVLGSVPGVRDIVSYPAKANSHPTNTSVDIVKETLSPFSDEKLLQLWDIYKLDFNLFGYDKPSFIP</sequence>
<evidence type="ECO:0000256" key="4">
    <source>
        <dbReference type="ARBA" id="ARBA00022692"/>
    </source>
</evidence>
<keyword evidence="6 9" id="KW-0333">Golgi apparatus</keyword>
<keyword evidence="9" id="KW-0735">Signal-anchor</keyword>
<dbReference type="Pfam" id="PF03567">
    <property type="entry name" value="Sulfotransfer_2"/>
    <property type="match status" value="1"/>
</dbReference>
<evidence type="ECO:0000256" key="2">
    <source>
        <dbReference type="ARBA" id="ARBA00006339"/>
    </source>
</evidence>
<dbReference type="Gene3D" id="3.40.50.300">
    <property type="entry name" value="P-loop containing nucleotide triphosphate hydrolases"/>
    <property type="match status" value="1"/>
</dbReference>
<keyword evidence="11" id="KW-1185">Reference proteome</keyword>
<accession>A0A9Q1CNM0</accession>